<dbReference type="GO" id="GO:0020037">
    <property type="term" value="F:heme binding"/>
    <property type="evidence" value="ECO:0007669"/>
    <property type="project" value="InterPro"/>
</dbReference>
<dbReference type="PRINTS" id="PR01907">
    <property type="entry name" value="WORMGLOBIN"/>
</dbReference>
<dbReference type="Gene3D" id="1.10.490.10">
    <property type="entry name" value="Globins"/>
    <property type="match status" value="1"/>
</dbReference>
<keyword evidence="7" id="KW-0223">Dioxygenase</keyword>
<keyword evidence="5" id="KW-0813">Transport</keyword>
<keyword evidence="8" id="KW-1185">Reference proteome</keyword>
<keyword evidence="1 5" id="KW-0349">Heme</keyword>
<evidence type="ECO:0000259" key="6">
    <source>
        <dbReference type="PROSITE" id="PS01033"/>
    </source>
</evidence>
<dbReference type="Proteomes" id="UP000198426">
    <property type="component" value="Unassembled WGS sequence"/>
</dbReference>
<dbReference type="GO" id="GO:0046872">
    <property type="term" value="F:metal ion binding"/>
    <property type="evidence" value="ECO:0007669"/>
    <property type="project" value="UniProtKB-KW"/>
</dbReference>
<dbReference type="GO" id="GO:0071500">
    <property type="term" value="P:cellular response to nitrosative stress"/>
    <property type="evidence" value="ECO:0007669"/>
    <property type="project" value="TreeGrafter"/>
</dbReference>
<sequence length="140" mass="15083">MNDTQISLIRNSFAQVLPIRDDATRIFYNRLFEIAPEVKPLFKGDMTEQGAKLMAMLGTVVNGLNHLETIVPAAQKLAVDHVAYGVSATHYEPVGAALLQTLEAGLGDAFTLETREAWEEAYAILSGVMIDAAYGEGAAA</sequence>
<dbReference type="CDD" id="cd12131">
    <property type="entry name" value="HGbI-like"/>
    <property type="match status" value="1"/>
</dbReference>
<evidence type="ECO:0000256" key="2">
    <source>
        <dbReference type="ARBA" id="ARBA00022621"/>
    </source>
</evidence>
<dbReference type="GO" id="GO:0005344">
    <property type="term" value="F:oxygen carrier activity"/>
    <property type="evidence" value="ECO:0007669"/>
    <property type="project" value="UniProtKB-KW"/>
</dbReference>
<comment type="similarity">
    <text evidence="5">Belongs to the globin family.</text>
</comment>
<dbReference type="Pfam" id="PF00042">
    <property type="entry name" value="Globin"/>
    <property type="match status" value="1"/>
</dbReference>
<name>A0A239JY56_9RHOB</name>
<dbReference type="GO" id="GO:0019825">
    <property type="term" value="F:oxygen binding"/>
    <property type="evidence" value="ECO:0007669"/>
    <property type="project" value="InterPro"/>
</dbReference>
<evidence type="ECO:0000256" key="3">
    <source>
        <dbReference type="ARBA" id="ARBA00022723"/>
    </source>
</evidence>
<keyword evidence="4" id="KW-0408">Iron</keyword>
<accession>A0A239JY56</accession>
<evidence type="ECO:0000256" key="4">
    <source>
        <dbReference type="ARBA" id="ARBA00023004"/>
    </source>
</evidence>
<dbReference type="GO" id="GO:0008941">
    <property type="term" value="F:nitric oxide dioxygenase NAD(P)H activity"/>
    <property type="evidence" value="ECO:0007669"/>
    <property type="project" value="TreeGrafter"/>
</dbReference>
<gene>
    <name evidence="7" type="ORF">SAMN05421757_106120</name>
</gene>
<dbReference type="AlphaFoldDB" id="A0A239JY56"/>
<evidence type="ECO:0000313" key="8">
    <source>
        <dbReference type="Proteomes" id="UP000198426"/>
    </source>
</evidence>
<evidence type="ECO:0000313" key="7">
    <source>
        <dbReference type="EMBL" id="SNT10418.1"/>
    </source>
</evidence>
<dbReference type="PROSITE" id="PS01033">
    <property type="entry name" value="GLOBIN"/>
    <property type="match status" value="1"/>
</dbReference>
<keyword evidence="7" id="KW-0560">Oxidoreductase</keyword>
<dbReference type="PANTHER" id="PTHR43396:SF3">
    <property type="entry name" value="FLAVOHEMOPROTEIN"/>
    <property type="match status" value="1"/>
</dbReference>
<evidence type="ECO:0000256" key="5">
    <source>
        <dbReference type="RuleBase" id="RU000356"/>
    </source>
</evidence>
<dbReference type="PANTHER" id="PTHR43396">
    <property type="entry name" value="FLAVOHEMOPROTEIN"/>
    <property type="match status" value="1"/>
</dbReference>
<protein>
    <submittedName>
        <fullName evidence="7">Nitric oxide dioxygenase</fullName>
    </submittedName>
</protein>
<dbReference type="InterPro" id="IPR012292">
    <property type="entry name" value="Globin/Proto"/>
</dbReference>
<dbReference type="GO" id="GO:0071949">
    <property type="term" value="F:FAD binding"/>
    <property type="evidence" value="ECO:0007669"/>
    <property type="project" value="TreeGrafter"/>
</dbReference>
<feature type="domain" description="Globin" evidence="6">
    <location>
        <begin position="1"/>
        <end position="134"/>
    </location>
</feature>
<dbReference type="RefSeq" id="WP_089234066.1">
    <property type="nucleotide sequence ID" value="NZ_FZOY01000006.1"/>
</dbReference>
<reference evidence="7 8" key="1">
    <citation type="submission" date="2017-06" db="EMBL/GenBank/DDBJ databases">
        <authorList>
            <person name="Kim H.J."/>
            <person name="Triplett B.A."/>
        </authorList>
    </citation>
    <scope>NUCLEOTIDE SEQUENCE [LARGE SCALE GENOMIC DNA]</scope>
    <source>
        <strain evidence="7 8">DSM 29339</strain>
    </source>
</reference>
<dbReference type="EMBL" id="FZOY01000006">
    <property type="protein sequence ID" value="SNT10418.1"/>
    <property type="molecule type" value="Genomic_DNA"/>
</dbReference>
<dbReference type="OrthoDB" id="3213438at2"/>
<keyword evidence="3" id="KW-0479">Metal-binding</keyword>
<keyword evidence="2 5" id="KW-0561">Oxygen transport</keyword>
<organism evidence="7 8">
    <name type="scientific">Tropicimonas sediminicola</name>
    <dbReference type="NCBI Taxonomy" id="1031541"/>
    <lineage>
        <taxon>Bacteria</taxon>
        <taxon>Pseudomonadati</taxon>
        <taxon>Pseudomonadota</taxon>
        <taxon>Alphaproteobacteria</taxon>
        <taxon>Rhodobacterales</taxon>
        <taxon>Roseobacteraceae</taxon>
        <taxon>Tropicimonas</taxon>
    </lineage>
</organism>
<proteinExistence type="inferred from homology"/>
<dbReference type="SUPFAM" id="SSF46458">
    <property type="entry name" value="Globin-like"/>
    <property type="match status" value="1"/>
</dbReference>
<dbReference type="InterPro" id="IPR009050">
    <property type="entry name" value="Globin-like_sf"/>
</dbReference>
<dbReference type="InterPro" id="IPR000971">
    <property type="entry name" value="Globin"/>
</dbReference>
<dbReference type="GO" id="GO:0046210">
    <property type="term" value="P:nitric oxide catabolic process"/>
    <property type="evidence" value="ECO:0007669"/>
    <property type="project" value="TreeGrafter"/>
</dbReference>
<evidence type="ECO:0000256" key="1">
    <source>
        <dbReference type="ARBA" id="ARBA00022617"/>
    </source>
</evidence>